<keyword evidence="4 11" id="KW-1134">Transmembrane beta strand</keyword>
<evidence type="ECO:0000256" key="7">
    <source>
        <dbReference type="ARBA" id="ARBA00023077"/>
    </source>
</evidence>
<evidence type="ECO:0000256" key="9">
    <source>
        <dbReference type="ARBA" id="ARBA00023170"/>
    </source>
</evidence>
<keyword evidence="5 11" id="KW-0812">Transmembrane</keyword>
<evidence type="ECO:0000259" key="14">
    <source>
        <dbReference type="Pfam" id="PF07715"/>
    </source>
</evidence>
<evidence type="ECO:0000256" key="3">
    <source>
        <dbReference type="ARBA" id="ARBA00022448"/>
    </source>
</evidence>
<dbReference type="SUPFAM" id="SSF56935">
    <property type="entry name" value="Porins"/>
    <property type="match status" value="1"/>
</dbReference>
<keyword evidence="9 15" id="KW-0675">Receptor</keyword>
<dbReference type="Proteomes" id="UP001626537">
    <property type="component" value="Chromosome"/>
</dbReference>
<comment type="subcellular location">
    <subcellularLocation>
        <location evidence="1 11">Cell outer membrane</location>
        <topology evidence="1 11">Multi-pass membrane protein</topology>
    </subcellularLocation>
</comment>
<dbReference type="Gene3D" id="2.40.170.20">
    <property type="entry name" value="TonB-dependent receptor, beta-barrel domain"/>
    <property type="match status" value="1"/>
</dbReference>
<feature type="domain" description="TonB-dependent receptor plug" evidence="14">
    <location>
        <begin position="74"/>
        <end position="158"/>
    </location>
</feature>
<sequence>MRLLFLGETALLRRRVVSCLPLVFLGAIAPSPMALAQSAVLEEVRVIGRRDASAPALGASTTELLAFDEQVSLNRTVGDWIEQLPGVSLNGQGGLFQAYSIRGFSRWRIRTELNGVPIITDRRAGNAASFVPPDLISQLAVEKSASSTLYGSGAMGGVVSLDTRPAEGLSVKAEAANNAEQFSLSALSGRADGLSAGMSVRRASDADDADGESLNTGFEQLAGLLAGSTELGQLDLNYSWVGSLGRNIGKSNALYPQQRVSSYPNDRHSVGQLELRAPGDWFLRVYHHYQDWEADVERVDERRNLTRYQSHTVGGLFQATTAFLAGEGSVGLEWLGRRGVTIDDEEFSPTGMLLVQQRLVDGDEDTLAVFADQQWALGELTMSAGLRYDHIEQSSAQSDDSDGQWSASAAADYALGSSWSTRIELASGYRFPGLSERYFNGTTPRGEVLGNPDLEAETRRSAELALSFAPPSSAMRGGVSVYYSDLQDYIERYSISPLLVSYRNLDGASIQGLELDFSLQAGQVNHRLSYQWQEGEDDQGNTLADLNPPGLRYFMSWEGERRGLYSDLNFRPSRDDFGADEIPLDSAWIWNVRFTQRVAGNWRTELFLSNILDEEYRSTADDLAPFQPGRTVGLRLEWSKS</sequence>
<evidence type="ECO:0000256" key="11">
    <source>
        <dbReference type="PROSITE-ProRule" id="PRU01360"/>
    </source>
</evidence>
<gene>
    <name evidence="15" type="ORF">R0135_06710</name>
</gene>
<dbReference type="InterPro" id="IPR037066">
    <property type="entry name" value="Plug_dom_sf"/>
</dbReference>
<name>A0ABZ0I6S4_9GAMM</name>
<dbReference type="PANTHER" id="PTHR30069">
    <property type="entry name" value="TONB-DEPENDENT OUTER MEMBRANE RECEPTOR"/>
    <property type="match status" value="1"/>
</dbReference>
<keyword evidence="16" id="KW-1185">Reference proteome</keyword>
<dbReference type="PANTHER" id="PTHR30069:SF29">
    <property type="entry name" value="HEMOGLOBIN AND HEMOGLOBIN-HAPTOGLOBIN-BINDING PROTEIN 1-RELATED"/>
    <property type="match status" value="1"/>
</dbReference>
<dbReference type="Pfam" id="PF07715">
    <property type="entry name" value="Plug"/>
    <property type="match status" value="1"/>
</dbReference>
<protein>
    <submittedName>
        <fullName evidence="15">TonB-dependent receptor</fullName>
    </submittedName>
</protein>
<dbReference type="InterPro" id="IPR000531">
    <property type="entry name" value="Beta-barrel_TonB"/>
</dbReference>
<feature type="domain" description="TonB-dependent receptor-like beta-barrel" evidence="13">
    <location>
        <begin position="239"/>
        <end position="610"/>
    </location>
</feature>
<evidence type="ECO:0000259" key="13">
    <source>
        <dbReference type="Pfam" id="PF00593"/>
    </source>
</evidence>
<keyword evidence="6" id="KW-0732">Signal</keyword>
<reference evidence="15 16" key="1">
    <citation type="submission" date="2023-10" db="EMBL/GenBank/DDBJ databases">
        <title>Two novel species belonging to the OM43/NOR5 clade.</title>
        <authorList>
            <person name="Park M."/>
        </authorList>
    </citation>
    <scope>NUCLEOTIDE SEQUENCE [LARGE SCALE GENOMIC DNA]</scope>
    <source>
        <strain evidence="15 16">IMCC43200</strain>
    </source>
</reference>
<dbReference type="Pfam" id="PF00593">
    <property type="entry name" value="TonB_dep_Rec_b-barrel"/>
    <property type="match status" value="1"/>
</dbReference>
<comment type="similarity">
    <text evidence="2">Belongs to the TonB-dependent receptor family. Hemoglobin/haptoglobin binding protein subfamily.</text>
</comment>
<dbReference type="InterPro" id="IPR012910">
    <property type="entry name" value="Plug_dom"/>
</dbReference>
<evidence type="ECO:0000256" key="8">
    <source>
        <dbReference type="ARBA" id="ARBA00023136"/>
    </source>
</evidence>
<dbReference type="InterPro" id="IPR036942">
    <property type="entry name" value="Beta-barrel_TonB_sf"/>
</dbReference>
<keyword evidence="10 11" id="KW-0998">Cell outer membrane</keyword>
<evidence type="ECO:0000313" key="15">
    <source>
        <dbReference type="EMBL" id="WOJ94855.1"/>
    </source>
</evidence>
<keyword evidence="3 11" id="KW-0813">Transport</keyword>
<proteinExistence type="inferred from homology"/>
<dbReference type="RefSeq" id="WP_407349488.1">
    <property type="nucleotide sequence ID" value="NZ_CP136864.1"/>
</dbReference>
<evidence type="ECO:0000256" key="12">
    <source>
        <dbReference type="RuleBase" id="RU003357"/>
    </source>
</evidence>
<keyword evidence="7 12" id="KW-0798">TonB box</keyword>
<evidence type="ECO:0000256" key="10">
    <source>
        <dbReference type="ARBA" id="ARBA00023237"/>
    </source>
</evidence>
<organism evidence="15 16">
    <name type="scientific">Congregibacter variabilis</name>
    <dbReference type="NCBI Taxonomy" id="3081200"/>
    <lineage>
        <taxon>Bacteria</taxon>
        <taxon>Pseudomonadati</taxon>
        <taxon>Pseudomonadota</taxon>
        <taxon>Gammaproteobacteria</taxon>
        <taxon>Cellvibrionales</taxon>
        <taxon>Halieaceae</taxon>
        <taxon>Congregibacter</taxon>
    </lineage>
</organism>
<evidence type="ECO:0000256" key="5">
    <source>
        <dbReference type="ARBA" id="ARBA00022692"/>
    </source>
</evidence>
<evidence type="ECO:0000256" key="6">
    <source>
        <dbReference type="ARBA" id="ARBA00022729"/>
    </source>
</evidence>
<evidence type="ECO:0000313" key="16">
    <source>
        <dbReference type="Proteomes" id="UP001626537"/>
    </source>
</evidence>
<dbReference type="InterPro" id="IPR039426">
    <property type="entry name" value="TonB-dep_rcpt-like"/>
</dbReference>
<dbReference type="PROSITE" id="PS52016">
    <property type="entry name" value="TONB_DEPENDENT_REC_3"/>
    <property type="match status" value="1"/>
</dbReference>
<dbReference type="EMBL" id="CP136864">
    <property type="protein sequence ID" value="WOJ94855.1"/>
    <property type="molecule type" value="Genomic_DNA"/>
</dbReference>
<evidence type="ECO:0000256" key="1">
    <source>
        <dbReference type="ARBA" id="ARBA00004571"/>
    </source>
</evidence>
<keyword evidence="8 11" id="KW-0472">Membrane</keyword>
<evidence type="ECO:0000256" key="2">
    <source>
        <dbReference type="ARBA" id="ARBA00008143"/>
    </source>
</evidence>
<dbReference type="Gene3D" id="2.170.130.10">
    <property type="entry name" value="TonB-dependent receptor, plug domain"/>
    <property type="match status" value="1"/>
</dbReference>
<accession>A0ABZ0I6S4</accession>
<evidence type="ECO:0000256" key="4">
    <source>
        <dbReference type="ARBA" id="ARBA00022452"/>
    </source>
</evidence>